<dbReference type="Gene3D" id="3.40.50.300">
    <property type="entry name" value="P-loop containing nucleotide triphosphate hydrolases"/>
    <property type="match status" value="1"/>
</dbReference>
<comment type="caution">
    <text evidence="2">The sequence shown here is derived from an EMBL/GenBank/DDBJ whole genome shotgun (WGS) entry which is preliminary data.</text>
</comment>
<evidence type="ECO:0000313" key="3">
    <source>
        <dbReference type="Proteomes" id="UP000703661"/>
    </source>
</evidence>
<feature type="non-terminal residue" evidence="2">
    <location>
        <position position="157"/>
    </location>
</feature>
<organism evidence="2 3">
    <name type="scientific">Entomortierella chlamydospora</name>
    <dbReference type="NCBI Taxonomy" id="101097"/>
    <lineage>
        <taxon>Eukaryota</taxon>
        <taxon>Fungi</taxon>
        <taxon>Fungi incertae sedis</taxon>
        <taxon>Mucoromycota</taxon>
        <taxon>Mortierellomycotina</taxon>
        <taxon>Mortierellomycetes</taxon>
        <taxon>Mortierellales</taxon>
        <taxon>Mortierellaceae</taxon>
        <taxon>Entomortierella</taxon>
    </lineage>
</organism>
<dbReference type="AlphaFoldDB" id="A0A9P6MCX8"/>
<proteinExistence type="predicted"/>
<name>A0A9P6MCX8_9FUNG</name>
<dbReference type="InterPro" id="IPR025662">
    <property type="entry name" value="Sigma_54_int_dom_ATP-bd_1"/>
</dbReference>
<gene>
    <name evidence="2" type="primary">WDR31_2</name>
    <name evidence="2" type="ORF">BGZ80_008510</name>
</gene>
<evidence type="ECO:0000313" key="2">
    <source>
        <dbReference type="EMBL" id="KAF9992546.1"/>
    </source>
</evidence>
<dbReference type="PROSITE" id="PS00675">
    <property type="entry name" value="SIGMA54_INTERACT_1"/>
    <property type="match status" value="1"/>
</dbReference>
<sequence length="157" mass="18366">MPHGSLLLDRIQNEPDVKASLLQVKHERLEEYNPDVYISLRARANKGEAETHDLRSRVLDFLNSDKKVFLILGDSGAGKSTFNKALEIYLWQQYNKGDRKIPLFIHLPSIKDLERDLVVERLRQANFTESQIWELKQNHEFILICDGYDECQQTRNL</sequence>
<dbReference type="EMBL" id="JAAAID010004629">
    <property type="protein sequence ID" value="KAF9992546.1"/>
    <property type="molecule type" value="Genomic_DNA"/>
</dbReference>
<dbReference type="Pfam" id="PF05729">
    <property type="entry name" value="NACHT"/>
    <property type="match status" value="1"/>
</dbReference>
<dbReference type="InterPro" id="IPR027417">
    <property type="entry name" value="P-loop_NTPase"/>
</dbReference>
<reference evidence="2" key="1">
    <citation type="journal article" date="2020" name="Fungal Divers.">
        <title>Resolving the Mortierellaceae phylogeny through synthesis of multi-gene phylogenetics and phylogenomics.</title>
        <authorList>
            <person name="Vandepol N."/>
            <person name="Liber J."/>
            <person name="Desiro A."/>
            <person name="Na H."/>
            <person name="Kennedy M."/>
            <person name="Barry K."/>
            <person name="Grigoriev I.V."/>
            <person name="Miller A.N."/>
            <person name="O'Donnell K."/>
            <person name="Stajich J.E."/>
            <person name="Bonito G."/>
        </authorList>
    </citation>
    <scope>NUCLEOTIDE SEQUENCE</scope>
    <source>
        <strain evidence="2">NRRL 2769</strain>
    </source>
</reference>
<dbReference type="InterPro" id="IPR007111">
    <property type="entry name" value="NACHT_NTPase"/>
</dbReference>
<evidence type="ECO:0000259" key="1">
    <source>
        <dbReference type="Pfam" id="PF05729"/>
    </source>
</evidence>
<keyword evidence="3" id="KW-1185">Reference proteome</keyword>
<feature type="domain" description="NACHT" evidence="1">
    <location>
        <begin position="68"/>
        <end position="154"/>
    </location>
</feature>
<dbReference type="Proteomes" id="UP000703661">
    <property type="component" value="Unassembled WGS sequence"/>
</dbReference>
<accession>A0A9P6MCX8</accession>
<protein>
    <submittedName>
        <fullName evidence="2">WD_REPEATS_REGION domain-containing protein</fullName>
    </submittedName>
</protein>